<evidence type="ECO:0000259" key="13">
    <source>
        <dbReference type="Pfam" id="PF00520"/>
    </source>
</evidence>
<feature type="transmembrane region" description="Helical" evidence="12">
    <location>
        <begin position="359"/>
        <end position="379"/>
    </location>
</feature>
<feature type="transmembrane region" description="Helical" evidence="12">
    <location>
        <begin position="262"/>
        <end position="284"/>
    </location>
</feature>
<reference evidence="15" key="1">
    <citation type="journal article" date="2023" name="G3 (Bethesda)">
        <title>Whole genome assembly and annotation of the endangered Caribbean coral Acropora cervicornis.</title>
        <authorList>
            <person name="Selwyn J.D."/>
            <person name="Vollmer S.V."/>
        </authorList>
    </citation>
    <scope>NUCLEOTIDE SEQUENCE</scope>
    <source>
        <strain evidence="15">K2</strain>
    </source>
</reference>
<evidence type="ECO:0000256" key="3">
    <source>
        <dbReference type="ARBA" id="ARBA00022538"/>
    </source>
</evidence>
<feature type="transmembrane region" description="Helical" evidence="12">
    <location>
        <begin position="194"/>
        <end position="214"/>
    </location>
</feature>
<name>A0AAD9V0C5_ACRCE</name>
<feature type="domain" description="Potassium channel tetramerisation-type BTB" evidence="14">
    <location>
        <begin position="64"/>
        <end position="151"/>
    </location>
</feature>
<dbReference type="SUPFAM" id="SSF54695">
    <property type="entry name" value="POZ domain"/>
    <property type="match status" value="1"/>
</dbReference>
<dbReference type="FunFam" id="1.10.287.70:FF:000028">
    <property type="entry name" value="potassium voltage-gated channel subfamily D member 3"/>
    <property type="match status" value="1"/>
</dbReference>
<dbReference type="Gene3D" id="3.30.710.10">
    <property type="entry name" value="Potassium Channel Kv1.1, Chain A"/>
    <property type="match status" value="1"/>
</dbReference>
<gene>
    <name evidence="15" type="ORF">P5673_021418</name>
</gene>
<feature type="domain" description="Ion transport" evidence="13">
    <location>
        <begin position="197"/>
        <end position="449"/>
    </location>
</feature>
<keyword evidence="7" id="KW-0630">Potassium</keyword>
<keyword evidence="5" id="KW-0631">Potassium channel</keyword>
<dbReference type="PANTHER" id="PTHR11537">
    <property type="entry name" value="VOLTAGE-GATED POTASSIUM CHANNEL"/>
    <property type="match status" value="1"/>
</dbReference>
<keyword evidence="6" id="KW-0851">Voltage-gated channel</keyword>
<feature type="transmembrane region" description="Helical" evidence="12">
    <location>
        <begin position="420"/>
        <end position="440"/>
    </location>
</feature>
<keyword evidence="16" id="KW-1185">Reference proteome</keyword>
<evidence type="ECO:0000256" key="9">
    <source>
        <dbReference type="ARBA" id="ARBA00023065"/>
    </source>
</evidence>
<keyword evidence="2" id="KW-0813">Transport</keyword>
<dbReference type="GO" id="GO:0008076">
    <property type="term" value="C:voltage-gated potassium channel complex"/>
    <property type="evidence" value="ECO:0007669"/>
    <property type="project" value="InterPro"/>
</dbReference>
<evidence type="ECO:0000259" key="14">
    <source>
        <dbReference type="Pfam" id="PF02214"/>
    </source>
</evidence>
<evidence type="ECO:0000256" key="5">
    <source>
        <dbReference type="ARBA" id="ARBA00022826"/>
    </source>
</evidence>
<evidence type="ECO:0000256" key="2">
    <source>
        <dbReference type="ARBA" id="ARBA00022448"/>
    </source>
</evidence>
<dbReference type="InterPro" id="IPR027359">
    <property type="entry name" value="Volt_channel_dom_sf"/>
</dbReference>
<keyword evidence="8 12" id="KW-1133">Transmembrane helix</keyword>
<dbReference type="GO" id="GO:0005251">
    <property type="term" value="F:delayed rectifier potassium channel activity"/>
    <property type="evidence" value="ECO:0007669"/>
    <property type="project" value="TreeGrafter"/>
</dbReference>
<evidence type="ECO:0000256" key="4">
    <source>
        <dbReference type="ARBA" id="ARBA00022692"/>
    </source>
</evidence>
<dbReference type="GO" id="GO:0051260">
    <property type="term" value="P:protein homooligomerization"/>
    <property type="evidence" value="ECO:0007669"/>
    <property type="project" value="InterPro"/>
</dbReference>
<evidence type="ECO:0000256" key="10">
    <source>
        <dbReference type="ARBA" id="ARBA00023136"/>
    </source>
</evidence>
<evidence type="ECO:0000256" key="11">
    <source>
        <dbReference type="ARBA" id="ARBA00023303"/>
    </source>
</evidence>
<dbReference type="Gene3D" id="1.20.120.350">
    <property type="entry name" value="Voltage-gated potassium channels. Chain C"/>
    <property type="match status" value="1"/>
</dbReference>
<evidence type="ECO:0000256" key="6">
    <source>
        <dbReference type="ARBA" id="ARBA00022882"/>
    </source>
</evidence>
<dbReference type="Pfam" id="PF00520">
    <property type="entry name" value="Ion_trans"/>
    <property type="match status" value="1"/>
</dbReference>
<dbReference type="PANTHER" id="PTHR11537:SF113">
    <property type="entry name" value="POTASSIUM VOLTAGE-GATED CHANNEL PROTEIN SHAKER"/>
    <property type="match status" value="1"/>
</dbReference>
<dbReference type="InterPro" id="IPR011333">
    <property type="entry name" value="SKP1/BTB/POZ_sf"/>
</dbReference>
<keyword evidence="3" id="KW-0633">Potassium transport</keyword>
<keyword evidence="11" id="KW-0407">Ion channel</keyword>
<dbReference type="Gene3D" id="1.10.287.70">
    <property type="match status" value="1"/>
</dbReference>
<evidence type="ECO:0000256" key="12">
    <source>
        <dbReference type="SAM" id="Phobius"/>
    </source>
</evidence>
<feature type="transmembrane region" description="Helical" evidence="12">
    <location>
        <begin position="291"/>
        <end position="309"/>
    </location>
</feature>
<keyword evidence="10 12" id="KW-0472">Membrane</keyword>
<sequence length="477" mass="54860">MLQYHGRPRDLNANAVRSGSSNTYHSGAVALISPEKEKQARLLSTESTCQINREKSRLQREEKIRINVSGKRYSLARKQLQRYPSSLLGDPIKREPFFDAENEELFFDRNQTAFECVFNFYSTQGKLVFPKRSLSGQLIADELYFFGVYKNLGLDDKMFNLPLPRRLQRKKIITPKNTIQRILWQMCEIPDSGIFARILNFFSLFVILFAVFLACVETLPTLRSSSKSANEMFDTPQNFSFSQLLMQRNGSSLHISNSTRYFILQAELFCIIWFTVELLLRFIVAPQKCKFVLRISNIVDFAAILPFYISLLTSSGFRLPVYILKIVRISKIFLILKMSRFVSIVKIVGKTVTACFSDLWTIVFLTFIGTVLFGSIVYYCEEVDDRARFLSIPDACWWAVVTITTLGYGDMVPRTIAGKLVGGVCCLSGVFLITPLLPIIHNKFDRLQRLEENKTRARYRYRPSIKLKGSSHTEEQN</sequence>
<proteinExistence type="predicted"/>
<dbReference type="InterPro" id="IPR005821">
    <property type="entry name" value="Ion_trans_dom"/>
</dbReference>
<dbReference type="Proteomes" id="UP001249851">
    <property type="component" value="Unassembled WGS sequence"/>
</dbReference>
<organism evidence="15 16">
    <name type="scientific">Acropora cervicornis</name>
    <name type="common">Staghorn coral</name>
    <dbReference type="NCBI Taxonomy" id="6130"/>
    <lineage>
        <taxon>Eukaryota</taxon>
        <taxon>Metazoa</taxon>
        <taxon>Cnidaria</taxon>
        <taxon>Anthozoa</taxon>
        <taxon>Hexacorallia</taxon>
        <taxon>Scleractinia</taxon>
        <taxon>Astrocoeniina</taxon>
        <taxon>Acroporidae</taxon>
        <taxon>Acropora</taxon>
    </lineage>
</organism>
<dbReference type="InterPro" id="IPR028325">
    <property type="entry name" value="VG_K_chnl"/>
</dbReference>
<dbReference type="GO" id="GO:0001508">
    <property type="term" value="P:action potential"/>
    <property type="evidence" value="ECO:0007669"/>
    <property type="project" value="TreeGrafter"/>
</dbReference>
<protein>
    <submittedName>
        <fullName evidence="15">Potassium voltage-gated channel subfamily A member 2</fullName>
    </submittedName>
</protein>
<evidence type="ECO:0000313" key="15">
    <source>
        <dbReference type="EMBL" id="KAK2556518.1"/>
    </source>
</evidence>
<comment type="subcellular location">
    <subcellularLocation>
        <location evidence="1">Membrane</location>
        <topology evidence="1">Multi-pass membrane protein</topology>
    </subcellularLocation>
</comment>
<evidence type="ECO:0000256" key="1">
    <source>
        <dbReference type="ARBA" id="ARBA00004141"/>
    </source>
</evidence>
<dbReference type="AlphaFoldDB" id="A0AAD9V0C5"/>
<keyword evidence="4 12" id="KW-0812">Transmembrane</keyword>
<dbReference type="EMBL" id="JARQWQ010000055">
    <property type="protein sequence ID" value="KAK2556518.1"/>
    <property type="molecule type" value="Genomic_DNA"/>
</dbReference>
<dbReference type="SUPFAM" id="SSF81324">
    <property type="entry name" value="Voltage-gated potassium channels"/>
    <property type="match status" value="1"/>
</dbReference>
<dbReference type="PRINTS" id="PR00169">
    <property type="entry name" value="KCHANNEL"/>
</dbReference>
<evidence type="ECO:0000313" key="16">
    <source>
        <dbReference type="Proteomes" id="UP001249851"/>
    </source>
</evidence>
<dbReference type="Pfam" id="PF02214">
    <property type="entry name" value="BTB_2"/>
    <property type="match status" value="1"/>
</dbReference>
<accession>A0AAD9V0C5</accession>
<keyword evidence="9" id="KW-0406">Ion transport</keyword>
<reference evidence="15" key="2">
    <citation type="journal article" date="2023" name="Science">
        <title>Genomic signatures of disease resistance in endangered staghorn corals.</title>
        <authorList>
            <person name="Vollmer S.V."/>
            <person name="Selwyn J.D."/>
            <person name="Despard B.A."/>
            <person name="Roesel C.L."/>
        </authorList>
    </citation>
    <scope>NUCLEOTIDE SEQUENCE</scope>
    <source>
        <strain evidence="15">K2</strain>
    </source>
</reference>
<evidence type="ECO:0000256" key="8">
    <source>
        <dbReference type="ARBA" id="ARBA00022989"/>
    </source>
</evidence>
<evidence type="ECO:0000256" key="7">
    <source>
        <dbReference type="ARBA" id="ARBA00022958"/>
    </source>
</evidence>
<comment type="caution">
    <text evidence="15">The sequence shown here is derived from an EMBL/GenBank/DDBJ whole genome shotgun (WGS) entry which is preliminary data.</text>
</comment>
<dbReference type="InterPro" id="IPR003131">
    <property type="entry name" value="T1-type_BTB"/>
</dbReference>